<proteinExistence type="predicted"/>
<dbReference type="Proteomes" id="UP000634136">
    <property type="component" value="Unassembled WGS sequence"/>
</dbReference>
<evidence type="ECO:0000313" key="1">
    <source>
        <dbReference type="EMBL" id="KAF7823734.1"/>
    </source>
</evidence>
<dbReference type="AlphaFoldDB" id="A0A834TM22"/>
<name>A0A834TM22_9FABA</name>
<accession>A0A834TM22</accession>
<evidence type="ECO:0000313" key="2">
    <source>
        <dbReference type="Proteomes" id="UP000634136"/>
    </source>
</evidence>
<dbReference type="EMBL" id="JAAIUW010000007">
    <property type="protein sequence ID" value="KAF7823734.1"/>
    <property type="molecule type" value="Genomic_DNA"/>
</dbReference>
<keyword evidence="2" id="KW-1185">Reference proteome</keyword>
<comment type="caution">
    <text evidence="1">The sequence shown here is derived from an EMBL/GenBank/DDBJ whole genome shotgun (WGS) entry which is preliminary data.</text>
</comment>
<reference evidence="1" key="1">
    <citation type="submission" date="2020-09" db="EMBL/GenBank/DDBJ databases">
        <title>Genome-Enabled Discovery of Anthraquinone Biosynthesis in Senna tora.</title>
        <authorList>
            <person name="Kang S.-H."/>
            <person name="Pandey R.P."/>
            <person name="Lee C.-M."/>
            <person name="Sim J.-S."/>
            <person name="Jeong J.-T."/>
            <person name="Choi B.-S."/>
            <person name="Jung M."/>
            <person name="Ginzburg D."/>
            <person name="Zhao K."/>
            <person name="Won S.Y."/>
            <person name="Oh T.-J."/>
            <person name="Yu Y."/>
            <person name="Kim N.-H."/>
            <person name="Lee O.R."/>
            <person name="Lee T.-H."/>
            <person name="Bashyal P."/>
            <person name="Kim T.-S."/>
            <person name="Lee W.-H."/>
            <person name="Kawkins C."/>
            <person name="Kim C.-K."/>
            <person name="Kim J.S."/>
            <person name="Ahn B.O."/>
            <person name="Rhee S.Y."/>
            <person name="Sohng J.K."/>
        </authorList>
    </citation>
    <scope>NUCLEOTIDE SEQUENCE</scope>
    <source>
        <tissue evidence="1">Leaf</tissue>
    </source>
</reference>
<organism evidence="1 2">
    <name type="scientific">Senna tora</name>
    <dbReference type="NCBI Taxonomy" id="362788"/>
    <lineage>
        <taxon>Eukaryota</taxon>
        <taxon>Viridiplantae</taxon>
        <taxon>Streptophyta</taxon>
        <taxon>Embryophyta</taxon>
        <taxon>Tracheophyta</taxon>
        <taxon>Spermatophyta</taxon>
        <taxon>Magnoliopsida</taxon>
        <taxon>eudicotyledons</taxon>
        <taxon>Gunneridae</taxon>
        <taxon>Pentapetalae</taxon>
        <taxon>rosids</taxon>
        <taxon>fabids</taxon>
        <taxon>Fabales</taxon>
        <taxon>Fabaceae</taxon>
        <taxon>Caesalpinioideae</taxon>
        <taxon>Cassia clade</taxon>
        <taxon>Senna</taxon>
    </lineage>
</organism>
<gene>
    <name evidence="1" type="ORF">G2W53_021878</name>
</gene>
<sequence>MAATAASDGDSDDKRFDVLFLYLSPSSVLRSCCSTSRLRHRRWCVISSKHPLKFLR</sequence>
<protein>
    <submittedName>
        <fullName evidence="1">Uncharacterized protein</fullName>
    </submittedName>
</protein>